<sequence>MDFIGLVQRLFKFDNSNQNVKRMIIQLNVEVAKCDLFANVTDRAQKMENLCLMDSLLAHLLNNGTMFTAIGQWQKFLTEKQFYNNSAVPRPSDADRHWTKPECHKAEVVDSTQHKLFNTPQLTIWHTGVVLGHLVQKCPRFVQFVNKIVPTLSSISNYGKLSADERILFYKKMLGSTDTEAIKLAEGLLAIKTFFAEMNWMEQANFSAEKFDQIAIGRAELFGTFRMVKVEMPATFWRNEQHLNCFKTTA</sequence>
<evidence type="ECO:0000313" key="1">
    <source>
        <dbReference type="Proteomes" id="UP000887572"/>
    </source>
</evidence>
<dbReference type="WBParaSite" id="Gr19_v10_g16940.t1">
    <property type="protein sequence ID" value="Gr19_v10_g16940.t1"/>
    <property type="gene ID" value="Gr19_v10_g16940"/>
</dbReference>
<dbReference type="Proteomes" id="UP000887572">
    <property type="component" value="Unplaced"/>
</dbReference>
<protein>
    <submittedName>
        <fullName evidence="2">Uncharacterized protein</fullName>
    </submittedName>
</protein>
<organism evidence="1 2">
    <name type="scientific">Globodera rostochiensis</name>
    <name type="common">Golden nematode worm</name>
    <name type="synonym">Heterodera rostochiensis</name>
    <dbReference type="NCBI Taxonomy" id="31243"/>
    <lineage>
        <taxon>Eukaryota</taxon>
        <taxon>Metazoa</taxon>
        <taxon>Ecdysozoa</taxon>
        <taxon>Nematoda</taxon>
        <taxon>Chromadorea</taxon>
        <taxon>Rhabditida</taxon>
        <taxon>Tylenchina</taxon>
        <taxon>Tylenchomorpha</taxon>
        <taxon>Tylenchoidea</taxon>
        <taxon>Heteroderidae</taxon>
        <taxon>Heteroderinae</taxon>
        <taxon>Globodera</taxon>
    </lineage>
</organism>
<accession>A0A914HFP7</accession>
<proteinExistence type="predicted"/>
<name>A0A914HFP7_GLORO</name>
<dbReference type="AlphaFoldDB" id="A0A914HFP7"/>
<reference evidence="2" key="1">
    <citation type="submission" date="2022-11" db="UniProtKB">
        <authorList>
            <consortium name="WormBaseParasite"/>
        </authorList>
    </citation>
    <scope>IDENTIFICATION</scope>
</reference>
<evidence type="ECO:0000313" key="2">
    <source>
        <dbReference type="WBParaSite" id="Gr19_v10_g16940.t1"/>
    </source>
</evidence>
<keyword evidence="1" id="KW-1185">Reference proteome</keyword>